<dbReference type="Proteomes" id="UP000663828">
    <property type="component" value="Unassembled WGS sequence"/>
</dbReference>
<dbReference type="AlphaFoldDB" id="A0A815PAZ0"/>
<comment type="caution">
    <text evidence="1">The sequence shown here is derived from an EMBL/GenBank/DDBJ whole genome shotgun (WGS) entry which is preliminary data.</text>
</comment>
<accession>A0A815PAZ0</accession>
<dbReference type="OrthoDB" id="10003199at2759"/>
<evidence type="ECO:0000313" key="1">
    <source>
        <dbReference type="EMBL" id="CAF1446826.1"/>
    </source>
</evidence>
<protein>
    <submittedName>
        <fullName evidence="1">Uncharacterized protein</fullName>
    </submittedName>
</protein>
<evidence type="ECO:0000313" key="2">
    <source>
        <dbReference type="EMBL" id="CAF1609653.1"/>
    </source>
</evidence>
<evidence type="ECO:0000313" key="4">
    <source>
        <dbReference type="Proteomes" id="UP000663852"/>
    </source>
</evidence>
<sequence>MRSIAGINCYEMGRALQYVRVQNSSSALSSLFNSTDSIEYYSSPVVLSQSSTQHTKTQLLLINFQRETDPTGIRSRIWEVFCDRATRSNFIKCINKSQGVDISVLPTIYTRNRQHPFWLSPRGNGLDCHRTWEALYLDVIPIVWNSSLNSLYVNLPIIVINDYSEITEKFLLTKLREIVFQKRNKWPIHRYEKLKFGYWRRLILSKSRHAIRTINRENQCWRAKRTRNGHGY</sequence>
<reference evidence="1" key="1">
    <citation type="submission" date="2021-02" db="EMBL/GenBank/DDBJ databases">
        <authorList>
            <person name="Nowell W R."/>
        </authorList>
    </citation>
    <scope>NUCLEOTIDE SEQUENCE</scope>
</reference>
<dbReference type="EMBL" id="CAJNOJ010000433">
    <property type="protein sequence ID" value="CAF1446826.1"/>
    <property type="molecule type" value="Genomic_DNA"/>
</dbReference>
<proteinExistence type="predicted"/>
<dbReference type="EMBL" id="CAJNOR010007055">
    <property type="protein sequence ID" value="CAF1609653.1"/>
    <property type="molecule type" value="Genomic_DNA"/>
</dbReference>
<keyword evidence="3" id="KW-1185">Reference proteome</keyword>
<gene>
    <name evidence="1" type="ORF">EDS130_LOCUS39263</name>
    <name evidence="2" type="ORF">XAT740_LOCUS48744</name>
</gene>
<name>A0A815PAZ0_ADIRI</name>
<evidence type="ECO:0000313" key="3">
    <source>
        <dbReference type="Proteomes" id="UP000663828"/>
    </source>
</evidence>
<dbReference type="Proteomes" id="UP000663852">
    <property type="component" value="Unassembled WGS sequence"/>
</dbReference>
<organism evidence="1 4">
    <name type="scientific">Adineta ricciae</name>
    <name type="common">Rotifer</name>
    <dbReference type="NCBI Taxonomy" id="249248"/>
    <lineage>
        <taxon>Eukaryota</taxon>
        <taxon>Metazoa</taxon>
        <taxon>Spiralia</taxon>
        <taxon>Gnathifera</taxon>
        <taxon>Rotifera</taxon>
        <taxon>Eurotatoria</taxon>
        <taxon>Bdelloidea</taxon>
        <taxon>Adinetida</taxon>
        <taxon>Adinetidae</taxon>
        <taxon>Adineta</taxon>
    </lineage>
</organism>